<keyword evidence="2" id="KW-0472">Membrane</keyword>
<feature type="domain" description="GGDEF" evidence="4">
    <location>
        <begin position="520"/>
        <end position="652"/>
    </location>
</feature>
<dbReference type="CDD" id="cd01948">
    <property type="entry name" value="EAL"/>
    <property type="match status" value="1"/>
</dbReference>
<dbReference type="PANTHER" id="PTHR33121:SF79">
    <property type="entry name" value="CYCLIC DI-GMP PHOSPHODIESTERASE PDED-RELATED"/>
    <property type="match status" value="1"/>
</dbReference>
<feature type="domain" description="EAL" evidence="3">
    <location>
        <begin position="661"/>
        <end position="911"/>
    </location>
</feature>
<dbReference type="Pfam" id="PF00563">
    <property type="entry name" value="EAL"/>
    <property type="match status" value="1"/>
</dbReference>
<dbReference type="InterPro" id="IPR050706">
    <property type="entry name" value="Cyclic-di-GMP_PDE-like"/>
</dbReference>
<evidence type="ECO:0000259" key="4">
    <source>
        <dbReference type="PROSITE" id="PS50887"/>
    </source>
</evidence>
<dbReference type="RefSeq" id="WP_024894437.1">
    <property type="nucleotide sequence ID" value="NZ_LWRY01000261.1"/>
</dbReference>
<dbReference type="Gene3D" id="3.30.70.270">
    <property type="match status" value="1"/>
</dbReference>
<reference evidence="5" key="1">
    <citation type="journal article" date="2016" name="Int. J. Mol. Sci.">
        <title>Comparative genomics of the extreme acidophile Acidithiobacillus thiooxidans reveals intraspecific divergence and niche adaptation.</title>
        <authorList>
            <person name="Zhang X."/>
            <person name="Feng X."/>
            <person name="Tao J."/>
            <person name="Ma L."/>
            <person name="Xiao Y."/>
            <person name="Liang Y."/>
            <person name="Liu X."/>
            <person name="Yin H."/>
        </authorList>
    </citation>
    <scope>NUCLEOTIDE SEQUENCE [LARGE SCALE GENOMIC DNA]</scope>
    <source>
        <strain evidence="5">DXS-W</strain>
    </source>
</reference>
<dbReference type="SUPFAM" id="SSF141868">
    <property type="entry name" value="EAL domain-like"/>
    <property type="match status" value="1"/>
</dbReference>
<evidence type="ECO:0000259" key="3">
    <source>
        <dbReference type="PROSITE" id="PS50883"/>
    </source>
</evidence>
<dbReference type="SUPFAM" id="SSF55073">
    <property type="entry name" value="Nucleotide cyclase"/>
    <property type="match status" value="1"/>
</dbReference>
<dbReference type="PROSITE" id="PS50887">
    <property type="entry name" value="GGDEF"/>
    <property type="match status" value="1"/>
</dbReference>
<dbReference type="CDD" id="cd01949">
    <property type="entry name" value="GGDEF"/>
    <property type="match status" value="1"/>
</dbReference>
<dbReference type="InterPro" id="IPR000160">
    <property type="entry name" value="GGDEF_dom"/>
</dbReference>
<dbReference type="PROSITE" id="PS50883">
    <property type="entry name" value="EAL"/>
    <property type="match status" value="1"/>
</dbReference>
<dbReference type="InterPro" id="IPR043128">
    <property type="entry name" value="Rev_trsase/Diguanyl_cyclase"/>
</dbReference>
<organism evidence="5 6">
    <name type="scientific">Acidithiobacillus thiooxidans</name>
    <name type="common">Thiobacillus thiooxidans</name>
    <dbReference type="NCBI Taxonomy" id="930"/>
    <lineage>
        <taxon>Bacteria</taxon>
        <taxon>Pseudomonadati</taxon>
        <taxon>Pseudomonadota</taxon>
        <taxon>Acidithiobacillia</taxon>
        <taxon>Acidithiobacillales</taxon>
        <taxon>Acidithiobacillaceae</taxon>
        <taxon>Acidithiobacillus</taxon>
    </lineage>
</organism>
<dbReference type="Gene3D" id="3.20.20.450">
    <property type="entry name" value="EAL domain"/>
    <property type="match status" value="1"/>
</dbReference>
<feature type="transmembrane region" description="Helical" evidence="2">
    <location>
        <begin position="35"/>
        <end position="55"/>
    </location>
</feature>
<dbReference type="SMART" id="SM00267">
    <property type="entry name" value="GGDEF"/>
    <property type="match status" value="1"/>
</dbReference>
<sequence>MITTSQGLADENSVMPEPLKKLILMSRRIQKRQHIFILSILLVFSSLVGLTVFSIESWQQHLLDRSRLRTQEAAMRLAESFSSNLAAMIQMHMRDLQFMTSLPPGDLSPDLLRRFDNMHPWLAGVSCRSADASHKSPLAVDYPLDFNMLPSDSGNTWKGGVNRPFVDKKGLLHIPLRIFALSAQPTGKHFYRICQADLFFGNQHASASPEHAHMLLLLDGQHHVLAQWMNGHWQQASAIPEAWATHLEIPVRSTPWTMQVRWDSQPLPDLQHLLDRLDIWTVLLLAAESGLALVALIWMYRRFVESRYQRAHQALHEMVNEAQDVDEIYQGLVQLSVLGTGALAAYVAVPDEKQGILSVVAASARKPGLAGTLRQLPLSLDPENLPWGQLLPSLAYRLQCRVTPRTPHISGMMARAIAFYPQLRGFREVIAWPVMAENVPFPVAIFVLEITRLTHWLFGRSLIVHWESLLHDLESYKEKIQAIKEKERLLQTDALTGLPNRSHFTTLVTNSLNTVSEAQSLFGLALLDMDMFNEINTSFSSLEADQCLQEIACQLQGVLPQSDDILARVGGDEFGLFIKLNDADHAILIGEEILKAVQNSARKMLDSTLSTSIGWAMFPADGQDVYTLMAQADEALAEAKRQGGNTFKFFGGEVSRRAKQRLWVRRDFPCALQKGDIHFFLQPKADMLEDCLTGVEMLARWCPAHAHWIGPGKFMPYVEENAHLVRLLGRWALEEAGRLRARMRSEGLDLQISLNIGAKHFLDPAFMQDIEQLCPDGNGLTLEITETASVIGRKSARPVMEWCQMRGFKLSMDDFGTGYSSLLSVARLRFDELKLDQSFIRAFREDIASFGVAGASHLLSQLTDCDLVAEGISTPDELHLWLQLGGRYIQGYLLSPPLPENAFFTWRDCLIPPVLRSVRTVGLQDMAGLWQEIHA</sequence>
<dbReference type="SMART" id="SM00052">
    <property type="entry name" value="EAL"/>
    <property type="match status" value="1"/>
</dbReference>
<accession>A0A1C2IZ12</accession>
<dbReference type="PANTHER" id="PTHR33121">
    <property type="entry name" value="CYCLIC DI-GMP PHOSPHODIESTERASE PDEF"/>
    <property type="match status" value="1"/>
</dbReference>
<keyword evidence="2" id="KW-0812">Transmembrane</keyword>
<protein>
    <recommendedName>
        <fullName evidence="7">Diguanylate cyclase</fullName>
    </recommendedName>
</protein>
<keyword evidence="6" id="KW-1185">Reference proteome</keyword>
<dbReference type="InterPro" id="IPR035919">
    <property type="entry name" value="EAL_sf"/>
</dbReference>
<name>A0A1C2IZ12_ACITH</name>
<evidence type="ECO:0008006" key="7">
    <source>
        <dbReference type="Google" id="ProtNLM"/>
    </source>
</evidence>
<comment type="caution">
    <text evidence="5">The sequence shown here is derived from an EMBL/GenBank/DDBJ whole genome shotgun (WGS) entry which is preliminary data.</text>
</comment>
<evidence type="ECO:0000313" key="6">
    <source>
        <dbReference type="Proteomes" id="UP000095008"/>
    </source>
</evidence>
<dbReference type="AlphaFoldDB" id="A0A1C2IZ12"/>
<feature type="coiled-coil region" evidence="1">
    <location>
        <begin position="466"/>
        <end position="493"/>
    </location>
</feature>
<dbReference type="OrthoDB" id="7053140at2"/>
<dbReference type="Pfam" id="PF00990">
    <property type="entry name" value="GGDEF"/>
    <property type="match status" value="1"/>
</dbReference>
<gene>
    <name evidence="5" type="ORF">A6M23_18070</name>
</gene>
<evidence type="ECO:0000256" key="2">
    <source>
        <dbReference type="SAM" id="Phobius"/>
    </source>
</evidence>
<dbReference type="NCBIfam" id="TIGR00254">
    <property type="entry name" value="GGDEF"/>
    <property type="match status" value="1"/>
</dbReference>
<dbReference type="InterPro" id="IPR001633">
    <property type="entry name" value="EAL_dom"/>
</dbReference>
<evidence type="ECO:0000256" key="1">
    <source>
        <dbReference type="SAM" id="Coils"/>
    </source>
</evidence>
<dbReference type="InterPro" id="IPR029787">
    <property type="entry name" value="Nucleotide_cyclase"/>
</dbReference>
<keyword evidence="2" id="KW-1133">Transmembrane helix</keyword>
<proteinExistence type="predicted"/>
<dbReference type="GO" id="GO:0071111">
    <property type="term" value="F:cyclic-guanylate-specific phosphodiesterase activity"/>
    <property type="evidence" value="ECO:0007669"/>
    <property type="project" value="InterPro"/>
</dbReference>
<dbReference type="EMBL" id="LWRY01000261">
    <property type="protein sequence ID" value="OCX68532.1"/>
    <property type="molecule type" value="Genomic_DNA"/>
</dbReference>
<dbReference type="Proteomes" id="UP000095008">
    <property type="component" value="Unassembled WGS sequence"/>
</dbReference>
<keyword evidence="1" id="KW-0175">Coiled coil</keyword>
<evidence type="ECO:0000313" key="5">
    <source>
        <dbReference type="EMBL" id="OCX68532.1"/>
    </source>
</evidence>